<evidence type="ECO:0000256" key="8">
    <source>
        <dbReference type="ARBA" id="ARBA00045519"/>
    </source>
</evidence>
<dbReference type="InterPro" id="IPR002379">
    <property type="entry name" value="ATPase_proteolipid_c-like_dom"/>
</dbReference>
<feature type="domain" description="V-ATPase proteolipid subunit C-like" evidence="11">
    <location>
        <begin position="30"/>
        <end position="83"/>
    </location>
</feature>
<comment type="subunit">
    <text evidence="9 10">V-ATPase is a heteromultimeric enzyme composed of a peripheral catalytic V1 complex (components A to H) attached to an integral membrane V0 proton pore complex (components: a, c, c', c'', d, e, f and VOA1). The decameric c-ring forms the proton-conducting pore, and is composed of eight proteolipid subunits c, one subunit c' and one subunit c''.</text>
</comment>
<accession>A0A0D0T5E4</accession>
<dbReference type="SUPFAM" id="SSF81333">
    <property type="entry name" value="F1F0 ATP synthase subunit C"/>
    <property type="match status" value="1"/>
</dbReference>
<evidence type="ECO:0000256" key="4">
    <source>
        <dbReference type="ARBA" id="ARBA00022692"/>
    </source>
</evidence>
<evidence type="ECO:0000256" key="3">
    <source>
        <dbReference type="ARBA" id="ARBA00022448"/>
    </source>
</evidence>
<evidence type="ECO:0000256" key="9">
    <source>
        <dbReference type="ARBA" id="ARBA00046480"/>
    </source>
</evidence>
<dbReference type="PRINTS" id="PR00122">
    <property type="entry name" value="VACATPASE"/>
</dbReference>
<gene>
    <name evidence="12" type="ORF">I313_03058</name>
</gene>
<protein>
    <recommendedName>
        <fullName evidence="11">V-ATPase proteolipid subunit C-like domain-containing protein</fullName>
    </recommendedName>
</protein>
<evidence type="ECO:0000256" key="7">
    <source>
        <dbReference type="ARBA" id="ARBA00023136"/>
    </source>
</evidence>
<comment type="caution">
    <text evidence="10">Lacks conserved residue(s) required for the propagation of feature annotation.</text>
</comment>
<keyword evidence="4 10" id="KW-0812">Transmembrane</keyword>
<keyword evidence="7 10" id="KW-0472">Membrane</keyword>
<dbReference type="EMBL" id="KN847901">
    <property type="protein sequence ID" value="KIR41107.1"/>
    <property type="molecule type" value="Genomic_DNA"/>
</dbReference>
<proteinExistence type="inferred from homology"/>
<reference evidence="12 13" key="1">
    <citation type="submission" date="2015-01" db="EMBL/GenBank/DDBJ databases">
        <title>The Genome Sequence of Cryptococcus gattii Ram5.</title>
        <authorList>
            <consortium name="The Broad Institute Genomics Platform"/>
            <person name="Cuomo C."/>
            <person name="Litvintseva A."/>
            <person name="Chen Y."/>
            <person name="Heitman J."/>
            <person name="Sun S."/>
            <person name="Springer D."/>
            <person name="Dromer F."/>
            <person name="Young S."/>
            <person name="Zeng Q."/>
            <person name="Gargeya S."/>
            <person name="Abouelleil A."/>
            <person name="Alvarado L."/>
            <person name="Chapman S.B."/>
            <person name="Gainer-Dewar J."/>
            <person name="Goldberg J."/>
            <person name="Griggs A."/>
            <person name="Gujja S."/>
            <person name="Hansen M."/>
            <person name="Howarth C."/>
            <person name="Imamovic A."/>
            <person name="Larimer J."/>
            <person name="Murphy C."/>
            <person name="Naylor J."/>
            <person name="Pearson M."/>
            <person name="Priest M."/>
            <person name="Roberts A."/>
            <person name="Saif S."/>
            <person name="Shea T."/>
            <person name="Sykes S."/>
            <person name="Wortman J."/>
            <person name="Nusbaum C."/>
            <person name="Birren B."/>
        </authorList>
    </citation>
    <scope>NUCLEOTIDE SEQUENCE [LARGE SCALE GENOMIC DNA]</scope>
    <source>
        <strain evidence="12 13">Ram5</strain>
    </source>
</reference>
<dbReference type="HOGENOM" id="CLU_085752_4_0_1"/>
<comment type="function">
    <text evidence="8">Proton-conducting pore forming subunit of the V0 complex of vacuolar(H+)-ATPase (V-ATPase), a multisubunit enzyme composed of a peripheral complex (V1) that hydrolyzes ATP and a membrane integral complex (V0) that translocates protons. V-ATPase is responsible for acidifying and maintaining the pH of intracellular compartments.</text>
</comment>
<evidence type="ECO:0000259" key="11">
    <source>
        <dbReference type="Pfam" id="PF00137"/>
    </source>
</evidence>
<keyword evidence="3 10" id="KW-0813">Transport</keyword>
<feature type="transmembrane region" description="Helical" evidence="10">
    <location>
        <begin position="27"/>
        <end position="51"/>
    </location>
</feature>
<evidence type="ECO:0000256" key="2">
    <source>
        <dbReference type="ARBA" id="ARBA00007296"/>
    </source>
</evidence>
<dbReference type="AlphaFoldDB" id="A0A0D0T5E4"/>
<dbReference type="PANTHER" id="PTHR10263">
    <property type="entry name" value="V-TYPE PROTON ATPASE PROTEOLIPID SUBUNIT"/>
    <property type="match status" value="1"/>
</dbReference>
<name>A0A0D0T5E4_9TREE</name>
<dbReference type="CDD" id="cd18178">
    <property type="entry name" value="ATP-synt_Vo_c_ATP6F_rpt2"/>
    <property type="match status" value="1"/>
</dbReference>
<comment type="similarity">
    <text evidence="2 10">Belongs to the V-ATPase proteolipid subunit family.</text>
</comment>
<keyword evidence="6 10" id="KW-0406">Ion transport</keyword>
<comment type="function">
    <text evidence="10">Proton-conducting pore forming of the V0 complex of vacuolar(H+)-ATPase (V-ATPase), a multisubunit enzyme composed of a peripheral complex (V1) that hydrolyzes ATP and a membrane integral complex (V0) that translocates protons. V-ATPase is responsible for acidifying and maintaining the pH of intracellular compartments.</text>
</comment>
<evidence type="ECO:0000256" key="5">
    <source>
        <dbReference type="ARBA" id="ARBA00022989"/>
    </source>
</evidence>
<dbReference type="Gene3D" id="1.20.120.610">
    <property type="entry name" value="lithium bound rotor ring of v- atpase"/>
    <property type="match status" value="1"/>
</dbReference>
<dbReference type="GO" id="GO:0033179">
    <property type="term" value="C:proton-transporting V-type ATPase, V0 domain"/>
    <property type="evidence" value="ECO:0007669"/>
    <property type="project" value="InterPro"/>
</dbReference>
<comment type="subcellular location">
    <subcellularLocation>
        <location evidence="1">Membrane</location>
        <topology evidence="1">Multi-pass membrane protein</topology>
    </subcellularLocation>
</comment>
<dbReference type="OrthoDB" id="10264021at2759"/>
<organism evidence="12 13">
    <name type="scientific">Cryptococcus deuterogattii Ram5</name>
    <dbReference type="NCBI Taxonomy" id="1296110"/>
    <lineage>
        <taxon>Eukaryota</taxon>
        <taxon>Fungi</taxon>
        <taxon>Dikarya</taxon>
        <taxon>Basidiomycota</taxon>
        <taxon>Agaricomycotina</taxon>
        <taxon>Tremellomycetes</taxon>
        <taxon>Tremellales</taxon>
        <taxon>Cryptococcaceae</taxon>
        <taxon>Cryptococcus</taxon>
        <taxon>Cryptococcus gattii species complex</taxon>
    </lineage>
</organism>
<feature type="transmembrane region" description="Helical" evidence="10">
    <location>
        <begin position="63"/>
        <end position="84"/>
    </location>
</feature>
<evidence type="ECO:0000256" key="1">
    <source>
        <dbReference type="ARBA" id="ARBA00004141"/>
    </source>
</evidence>
<evidence type="ECO:0000313" key="12">
    <source>
        <dbReference type="EMBL" id="KIR41107.1"/>
    </source>
</evidence>
<dbReference type="GO" id="GO:0005774">
    <property type="term" value="C:vacuolar membrane"/>
    <property type="evidence" value="ECO:0007669"/>
    <property type="project" value="UniProtKB-ARBA"/>
</dbReference>
<sequence length="114" mass="11999">MAIVFSSKITGDVQDPYTSNNYYTGFALFWGGLAVGVCNLLCGVSVGITGSTAAVADAADPQLFVKILIVEIFGSVLGLFGLIGKSFYRSTMDRFTNTVIVVGLLISGKAEEFA</sequence>
<evidence type="ECO:0000256" key="6">
    <source>
        <dbReference type="ARBA" id="ARBA00023065"/>
    </source>
</evidence>
<evidence type="ECO:0000256" key="10">
    <source>
        <dbReference type="RuleBase" id="RU363060"/>
    </source>
</evidence>
<dbReference type="GO" id="GO:0046961">
    <property type="term" value="F:proton-transporting ATPase activity, rotational mechanism"/>
    <property type="evidence" value="ECO:0007669"/>
    <property type="project" value="InterPro"/>
</dbReference>
<dbReference type="Pfam" id="PF00137">
    <property type="entry name" value="ATP-synt_C"/>
    <property type="match status" value="1"/>
</dbReference>
<keyword evidence="13" id="KW-1185">Reference proteome</keyword>
<dbReference type="Proteomes" id="UP000053392">
    <property type="component" value="Unassembled WGS sequence"/>
</dbReference>
<evidence type="ECO:0000313" key="13">
    <source>
        <dbReference type="Proteomes" id="UP000053392"/>
    </source>
</evidence>
<keyword evidence="5 10" id="KW-1133">Transmembrane helix</keyword>
<dbReference type="InterPro" id="IPR000245">
    <property type="entry name" value="ATPase_proteolipid_csu"/>
</dbReference>
<dbReference type="InterPro" id="IPR035921">
    <property type="entry name" value="F/V-ATP_Csub_sf"/>
</dbReference>